<dbReference type="Proteomes" id="UP000177309">
    <property type="component" value="Unassembled WGS sequence"/>
</dbReference>
<comment type="caution">
    <text evidence="1">The sequence shown here is derived from an EMBL/GenBank/DDBJ whole genome shotgun (WGS) entry which is preliminary data.</text>
</comment>
<evidence type="ECO:0000313" key="1">
    <source>
        <dbReference type="EMBL" id="OGC33411.1"/>
    </source>
</evidence>
<dbReference type="AlphaFoldDB" id="A0A1F4TL17"/>
<gene>
    <name evidence="1" type="ORF">A2462_06625</name>
</gene>
<protein>
    <submittedName>
        <fullName evidence="1">Uncharacterized protein</fullName>
    </submittedName>
</protein>
<sequence length="94" mass="10930">MKLNDKIRDRKIVYLFRKKPEIAFELALLYFTLAKRKEARKQVVEACQKSVYWLKQAGIEVARHLHLLSPFGQLEEIERILVNNKASLSSAGKC</sequence>
<reference evidence="1 2" key="1">
    <citation type="journal article" date="2016" name="Nat. Commun.">
        <title>Thousands of microbial genomes shed light on interconnected biogeochemical processes in an aquifer system.</title>
        <authorList>
            <person name="Anantharaman K."/>
            <person name="Brown C.T."/>
            <person name="Hug L.A."/>
            <person name="Sharon I."/>
            <person name="Castelle C.J."/>
            <person name="Probst A.J."/>
            <person name="Thomas B.C."/>
            <person name="Singh A."/>
            <person name="Wilkins M.J."/>
            <person name="Karaoz U."/>
            <person name="Brodie E.L."/>
            <person name="Williams K.H."/>
            <person name="Hubbard S.S."/>
            <person name="Banfield J.F."/>
        </authorList>
    </citation>
    <scope>NUCLEOTIDE SEQUENCE [LARGE SCALE GENOMIC DNA]</scope>
</reference>
<proteinExistence type="predicted"/>
<organism evidence="1 2">
    <name type="scientific">candidate division WOR-1 bacterium RIFOXYC2_FULL_41_25</name>
    <dbReference type="NCBI Taxonomy" id="1802586"/>
    <lineage>
        <taxon>Bacteria</taxon>
        <taxon>Bacillati</taxon>
        <taxon>Saganbacteria</taxon>
    </lineage>
</organism>
<accession>A0A1F4TL17</accession>
<dbReference type="EMBL" id="MEUI01000035">
    <property type="protein sequence ID" value="OGC33411.1"/>
    <property type="molecule type" value="Genomic_DNA"/>
</dbReference>
<evidence type="ECO:0000313" key="2">
    <source>
        <dbReference type="Proteomes" id="UP000177309"/>
    </source>
</evidence>
<name>A0A1F4TL17_UNCSA</name>